<evidence type="ECO:0000256" key="4">
    <source>
        <dbReference type="SAM" id="MobiDB-lite"/>
    </source>
</evidence>
<reference evidence="6 7" key="1">
    <citation type="journal article" date="2020" name="Curr. Microbiol.">
        <title>Tepidiphilus baoligensis sp. nov., a Novel Bacterium of the Family Hydrogenophilaceae Isolated from an Oil Reservoir.</title>
        <authorList>
            <person name="Zhang X."/>
            <person name="Wang G."/>
            <person name="Ma X."/>
            <person name="Yu J."/>
            <person name="You J."/>
            <person name="Xue Y."/>
            <person name="Ma Y."/>
        </authorList>
    </citation>
    <scope>NUCLEOTIDE SEQUENCE [LARGE SCALE GENOMIC DNA]</scope>
    <source>
        <strain evidence="6 7">B18-69</strain>
    </source>
</reference>
<dbReference type="Gene3D" id="3.40.630.40">
    <property type="entry name" value="Zn-dependent exopeptidases"/>
    <property type="match status" value="1"/>
</dbReference>
<dbReference type="SUPFAM" id="SSF53187">
    <property type="entry name" value="Zn-dependent exopeptidases"/>
    <property type="match status" value="1"/>
</dbReference>
<dbReference type="InterPro" id="IPR002508">
    <property type="entry name" value="MurNAc-LAA_cat"/>
</dbReference>
<dbReference type="PANTHER" id="PTHR30404:SF0">
    <property type="entry name" value="N-ACETYLMURAMOYL-L-ALANINE AMIDASE AMIC"/>
    <property type="match status" value="1"/>
</dbReference>
<keyword evidence="3" id="KW-0378">Hydrolase</keyword>
<dbReference type="Pfam" id="PF01520">
    <property type="entry name" value="Amidase_3"/>
    <property type="match status" value="1"/>
</dbReference>
<feature type="compositionally biased region" description="Low complexity" evidence="4">
    <location>
        <begin position="176"/>
        <end position="193"/>
    </location>
</feature>
<dbReference type="InterPro" id="IPR021731">
    <property type="entry name" value="AMIN_dom"/>
</dbReference>
<feature type="region of interest" description="Disordered" evidence="4">
    <location>
        <begin position="176"/>
        <end position="209"/>
    </location>
</feature>
<dbReference type="CDD" id="cd02696">
    <property type="entry name" value="MurNAc-LAA"/>
    <property type="match status" value="1"/>
</dbReference>
<evidence type="ECO:0000256" key="1">
    <source>
        <dbReference type="ARBA" id="ARBA00001561"/>
    </source>
</evidence>
<protein>
    <recommendedName>
        <fullName evidence="2">N-acetylmuramoyl-L-alanine amidase</fullName>
        <ecNumber evidence="2">3.5.1.28</ecNumber>
    </recommendedName>
</protein>
<comment type="caution">
    <text evidence="6">The sequence shown here is derived from an EMBL/GenBank/DDBJ whole genome shotgun (WGS) entry which is preliminary data.</text>
</comment>
<gene>
    <name evidence="6" type="ORF">GV368_09190</name>
</gene>
<evidence type="ECO:0000256" key="2">
    <source>
        <dbReference type="ARBA" id="ARBA00011901"/>
    </source>
</evidence>
<accession>A0ABX1QQC7</accession>
<sequence length="453" mass="49424">MSEPPRRTMTPIPATVPRRRFLGRAGALLAAFTLTPHLARAQGTTFVAVRAWPAEDYTRITLEANQPLHFEYLFVPDPDRLVIDLPGMNIDEVLKSLPDKIAADDPNIHGVRIGQFRPDVVRVVIDLKRQAEPQIFTLDPVAQYRHRLVIDVYPKTPRDPIEALLAELDGKRAATSPTAASSALSATPDLTASAPPPAQTKGAPTTARASGGAPYVVVIDPGHGGEDPGAIGRFGTREKDVTLAIARRLKRIIDAQPNLRCALTRDGDYFVPLGERVRRARRAQADLFISIHADAVASSAPRGSSVYVLSNRGASSTTARWLANKENQADLIGGINLGQQNEHVAKTLLDLSLTATMQDSAQLGRHVLTALGQVNTLHKRDIEYANFAVLRNPDVPAILVETAFISNPEEERRLKDPKYQEQLAQAILKGLQRYLETTAPTPRLLIAAREGRG</sequence>
<dbReference type="Proteomes" id="UP000669605">
    <property type="component" value="Unassembled WGS sequence"/>
</dbReference>
<evidence type="ECO:0000259" key="5">
    <source>
        <dbReference type="SMART" id="SM00646"/>
    </source>
</evidence>
<dbReference type="InterPro" id="IPR050695">
    <property type="entry name" value="N-acetylmuramoyl_amidase_3"/>
</dbReference>
<dbReference type="EC" id="3.5.1.28" evidence="2"/>
<name>A0ABX1QQC7_9PROT</name>
<dbReference type="PROSITE" id="PS51318">
    <property type="entry name" value="TAT"/>
    <property type="match status" value="1"/>
</dbReference>
<feature type="domain" description="MurNAc-LAA" evidence="5">
    <location>
        <begin position="277"/>
        <end position="432"/>
    </location>
</feature>
<keyword evidence="7" id="KW-1185">Reference proteome</keyword>
<dbReference type="EMBL" id="JAAAUB010000014">
    <property type="protein sequence ID" value="NMH17266.1"/>
    <property type="molecule type" value="Genomic_DNA"/>
</dbReference>
<comment type="catalytic activity">
    <reaction evidence="1">
        <text>Hydrolyzes the link between N-acetylmuramoyl residues and L-amino acid residues in certain cell-wall glycopeptides.</text>
        <dbReference type="EC" id="3.5.1.28"/>
    </reaction>
</comment>
<dbReference type="InterPro" id="IPR006311">
    <property type="entry name" value="TAT_signal"/>
</dbReference>
<evidence type="ECO:0000256" key="3">
    <source>
        <dbReference type="ARBA" id="ARBA00022801"/>
    </source>
</evidence>
<dbReference type="SMART" id="SM00646">
    <property type="entry name" value="Ami_3"/>
    <property type="match status" value="1"/>
</dbReference>
<evidence type="ECO:0000313" key="6">
    <source>
        <dbReference type="EMBL" id="NMH17266.1"/>
    </source>
</evidence>
<evidence type="ECO:0000313" key="7">
    <source>
        <dbReference type="Proteomes" id="UP000669605"/>
    </source>
</evidence>
<proteinExistence type="predicted"/>
<dbReference type="PANTHER" id="PTHR30404">
    <property type="entry name" value="N-ACETYLMURAMOYL-L-ALANINE AMIDASE"/>
    <property type="match status" value="1"/>
</dbReference>
<dbReference type="RefSeq" id="WP_142805019.1">
    <property type="nucleotide sequence ID" value="NZ_JAAAUB010000014.1"/>
</dbReference>
<dbReference type="Gene3D" id="2.60.40.3500">
    <property type="match status" value="1"/>
</dbReference>
<organism evidence="6 7">
    <name type="scientific">Tepidiphilus baoligensis</name>
    <dbReference type="NCBI Taxonomy" id="2698687"/>
    <lineage>
        <taxon>Bacteria</taxon>
        <taxon>Pseudomonadati</taxon>
        <taxon>Pseudomonadota</taxon>
        <taxon>Hydrogenophilia</taxon>
        <taxon>Hydrogenophilales</taxon>
        <taxon>Hydrogenophilaceae</taxon>
        <taxon>Tepidiphilus</taxon>
    </lineage>
</organism>
<dbReference type="Pfam" id="PF11741">
    <property type="entry name" value="AMIN"/>
    <property type="match status" value="1"/>
</dbReference>